<dbReference type="AlphaFoldDB" id="A0A4Q2S402"/>
<dbReference type="OrthoDB" id="3773198at2"/>
<feature type="transmembrane region" description="Helical" evidence="2">
    <location>
        <begin position="38"/>
        <end position="56"/>
    </location>
</feature>
<name>A0A4Q2S402_9ACTN</name>
<evidence type="ECO:0000313" key="4">
    <source>
        <dbReference type="Proteomes" id="UP000291838"/>
    </source>
</evidence>
<gene>
    <name evidence="3" type="ORF">EUA06_02560</name>
</gene>
<dbReference type="RefSeq" id="WP_129473420.1">
    <property type="nucleotide sequence ID" value="NZ_SDWS01000001.1"/>
</dbReference>
<comment type="caution">
    <text evidence="3">The sequence shown here is derived from an EMBL/GenBank/DDBJ whole genome shotgun (WGS) entry which is preliminary data.</text>
</comment>
<evidence type="ECO:0000256" key="1">
    <source>
        <dbReference type="SAM" id="MobiDB-lite"/>
    </source>
</evidence>
<feature type="region of interest" description="Disordered" evidence="1">
    <location>
        <begin position="72"/>
        <end position="94"/>
    </location>
</feature>
<sequence length="279" mass="28972">MDLMDRFEKATSGGPEHRAIEDRLAVGRRASARRRASLAAGATAAVLTAAGVVWAVQPGVDSVSGKDIVASDAGSVERDSGAPESPTSTPSPPTALFRYDLDTAALEVADGVTIVRQVENPVPHKDVTSAAAVVDYRGERRWVMAAVVRGRSGWGSDIEATSSRNFGQWVHELTVLNTAQMFSDGSSDGDWVTLDSDGGLTAQNGATVVEQSTPARIDQAPADVPSAVGTIDVDGALLCVVARMLPGEDVDITYLAESEHQGCGEAVPGIDYPGAPATS</sequence>
<dbReference type="Proteomes" id="UP000291838">
    <property type="component" value="Unassembled WGS sequence"/>
</dbReference>
<dbReference type="EMBL" id="SDWS01000001">
    <property type="protein sequence ID" value="RYB96471.1"/>
    <property type="molecule type" value="Genomic_DNA"/>
</dbReference>
<keyword evidence="2" id="KW-0812">Transmembrane</keyword>
<evidence type="ECO:0000256" key="2">
    <source>
        <dbReference type="SAM" id="Phobius"/>
    </source>
</evidence>
<accession>A0A4Q2S402</accession>
<evidence type="ECO:0000313" key="3">
    <source>
        <dbReference type="EMBL" id="RYB96471.1"/>
    </source>
</evidence>
<keyword evidence="2" id="KW-0472">Membrane</keyword>
<organism evidence="3 4">
    <name type="scientific">Nocardioides glacieisoli</name>
    <dbReference type="NCBI Taxonomy" id="1168730"/>
    <lineage>
        <taxon>Bacteria</taxon>
        <taxon>Bacillati</taxon>
        <taxon>Actinomycetota</taxon>
        <taxon>Actinomycetes</taxon>
        <taxon>Propionibacteriales</taxon>
        <taxon>Nocardioidaceae</taxon>
        <taxon>Nocardioides</taxon>
    </lineage>
</organism>
<protein>
    <submittedName>
        <fullName evidence="3">Uncharacterized protein</fullName>
    </submittedName>
</protein>
<reference evidence="3 4" key="1">
    <citation type="submission" date="2019-01" db="EMBL/GenBank/DDBJ databases">
        <title>Novel species of Nocardioides.</title>
        <authorList>
            <person name="Liu Q."/>
            <person name="Xin Y.-H."/>
        </authorList>
    </citation>
    <scope>NUCLEOTIDE SEQUENCE [LARGE SCALE GENOMIC DNA]</scope>
    <source>
        <strain evidence="3 4">HLT3-15</strain>
    </source>
</reference>
<keyword evidence="2" id="KW-1133">Transmembrane helix</keyword>
<proteinExistence type="predicted"/>
<keyword evidence="4" id="KW-1185">Reference proteome</keyword>